<dbReference type="PANTHER" id="PTHR11226:SF0">
    <property type="entry name" value="UDP-GLUCOSE:GLYCOPROTEIN GLUCOSYLTRANSFERASE"/>
    <property type="match status" value="1"/>
</dbReference>
<evidence type="ECO:0000256" key="7">
    <source>
        <dbReference type="ARBA" id="ARBA00022824"/>
    </source>
</evidence>
<comment type="similarity">
    <text evidence="4">Belongs to the glycosyltransferase 8 family.</text>
</comment>
<keyword evidence="8" id="KW-0325">Glycoprotein</keyword>
<dbReference type="GO" id="GO:0036503">
    <property type="term" value="P:ERAD pathway"/>
    <property type="evidence" value="ECO:0007669"/>
    <property type="project" value="TreeGrafter"/>
</dbReference>
<evidence type="ECO:0000259" key="15">
    <source>
        <dbReference type="Pfam" id="PF18404"/>
    </source>
</evidence>
<keyword evidence="6 10" id="KW-0732">Signal</keyword>
<proteinExistence type="inferred from homology"/>
<dbReference type="InterPro" id="IPR040692">
    <property type="entry name" value="UGGT_TRXL_3"/>
</dbReference>
<dbReference type="Pfam" id="PF06427">
    <property type="entry name" value="UDP-g_GGTase"/>
    <property type="match status" value="1"/>
</dbReference>
<gene>
    <name evidence="16" type="ORF">VFPPC_08215</name>
</gene>
<evidence type="ECO:0000256" key="10">
    <source>
        <dbReference type="SAM" id="SignalP"/>
    </source>
</evidence>
<evidence type="ECO:0000256" key="5">
    <source>
        <dbReference type="ARBA" id="ARBA00022679"/>
    </source>
</evidence>
<protein>
    <submittedName>
        <fullName evidence="16">UDP-glucose:glycoprotein glucosyltransferase</fullName>
    </submittedName>
</protein>
<feature type="domain" description="UGGT thioredoxin-like" evidence="11">
    <location>
        <begin position="39"/>
        <end position="209"/>
    </location>
</feature>
<organism evidence="16 17">
    <name type="scientific">Pochonia chlamydosporia 170</name>
    <dbReference type="NCBI Taxonomy" id="1380566"/>
    <lineage>
        <taxon>Eukaryota</taxon>
        <taxon>Fungi</taxon>
        <taxon>Dikarya</taxon>
        <taxon>Ascomycota</taxon>
        <taxon>Pezizomycotina</taxon>
        <taxon>Sordariomycetes</taxon>
        <taxon>Hypocreomycetidae</taxon>
        <taxon>Hypocreales</taxon>
        <taxon>Clavicipitaceae</taxon>
        <taxon>Pochonia</taxon>
    </lineage>
</organism>
<feature type="domain" description="UGGT thioredoxin-like" evidence="13">
    <location>
        <begin position="396"/>
        <end position="639"/>
    </location>
</feature>
<dbReference type="InterPro" id="IPR040525">
    <property type="entry name" value="UGGT_TRXL_4"/>
</dbReference>
<comment type="caution">
    <text evidence="16">The sequence shown here is derived from an EMBL/GenBank/DDBJ whole genome shotgun (WGS) entry which is preliminary data.</text>
</comment>
<accession>A0A179FNV7</accession>
<dbReference type="GO" id="GO:0003980">
    <property type="term" value="F:UDP-glucose:glycoprotein glucosyltransferase activity"/>
    <property type="evidence" value="ECO:0007669"/>
    <property type="project" value="InterPro"/>
</dbReference>
<feature type="domain" description="Glucosyltransferase 24 catalytic" evidence="15">
    <location>
        <begin position="1163"/>
        <end position="1429"/>
    </location>
</feature>
<feature type="domain" description="UDP-glucose:glycoprotein glucosyltransferase thioredoxin-like" evidence="14">
    <location>
        <begin position="651"/>
        <end position="847"/>
    </location>
</feature>
<dbReference type="Pfam" id="PF18402">
    <property type="entry name" value="Thioredoxin_14"/>
    <property type="match status" value="1"/>
</dbReference>
<feature type="region of interest" description="Disordered" evidence="9">
    <location>
        <begin position="1438"/>
        <end position="1470"/>
    </location>
</feature>
<dbReference type="CDD" id="cd06432">
    <property type="entry name" value="GT8_HUGT1_C_like"/>
    <property type="match status" value="1"/>
</dbReference>
<feature type="chain" id="PRO_5008101874" evidence="10">
    <location>
        <begin position="24"/>
        <end position="1470"/>
    </location>
</feature>
<dbReference type="Pfam" id="PF18404">
    <property type="entry name" value="Glyco_transf_24"/>
    <property type="match status" value="1"/>
</dbReference>
<dbReference type="SUPFAM" id="SSF53448">
    <property type="entry name" value="Nucleotide-diphospho-sugar transferases"/>
    <property type="match status" value="1"/>
</dbReference>
<dbReference type="InterPro" id="IPR009448">
    <property type="entry name" value="UDP-g_GGtrans"/>
</dbReference>
<dbReference type="Pfam" id="PF18400">
    <property type="entry name" value="Thioredoxin_12"/>
    <property type="match status" value="1"/>
</dbReference>
<dbReference type="KEGG" id="pchm:VFPPC_08215"/>
<dbReference type="PANTHER" id="PTHR11226">
    <property type="entry name" value="UDP-GLUCOSE GLYCOPROTEIN:GLUCOSYLTRANSFERASE"/>
    <property type="match status" value="1"/>
</dbReference>
<dbReference type="STRING" id="1380566.A0A179FNV7"/>
<evidence type="ECO:0000256" key="4">
    <source>
        <dbReference type="ARBA" id="ARBA00006351"/>
    </source>
</evidence>
<comment type="subcellular location">
    <subcellularLocation>
        <location evidence="2">Endoplasmic reticulum lumen</location>
    </subcellularLocation>
</comment>
<dbReference type="GO" id="GO:0051082">
    <property type="term" value="F:unfolded protein binding"/>
    <property type="evidence" value="ECO:0007669"/>
    <property type="project" value="TreeGrafter"/>
</dbReference>
<dbReference type="GeneID" id="28850955"/>
<evidence type="ECO:0000256" key="2">
    <source>
        <dbReference type="ARBA" id="ARBA00004319"/>
    </source>
</evidence>
<comment type="cofactor">
    <cofactor evidence="1">
        <name>Ca(2+)</name>
        <dbReference type="ChEBI" id="CHEBI:29108"/>
    </cofactor>
</comment>
<evidence type="ECO:0000259" key="11">
    <source>
        <dbReference type="Pfam" id="PF18400"/>
    </source>
</evidence>
<evidence type="ECO:0000259" key="13">
    <source>
        <dbReference type="Pfam" id="PF18402"/>
    </source>
</evidence>
<dbReference type="FunFam" id="3.90.550.10:FF:000065">
    <property type="entry name" value="UDP-glucose:glycoprotein glucosyltransferase, putative"/>
    <property type="match status" value="1"/>
</dbReference>
<evidence type="ECO:0000256" key="6">
    <source>
        <dbReference type="ARBA" id="ARBA00022729"/>
    </source>
</evidence>
<evidence type="ECO:0000259" key="12">
    <source>
        <dbReference type="Pfam" id="PF18401"/>
    </source>
</evidence>
<keyword evidence="7" id="KW-0256">Endoplasmic reticulum</keyword>
<evidence type="ECO:0000256" key="1">
    <source>
        <dbReference type="ARBA" id="ARBA00001913"/>
    </source>
</evidence>
<evidence type="ECO:0000259" key="14">
    <source>
        <dbReference type="Pfam" id="PF18403"/>
    </source>
</evidence>
<dbReference type="Pfam" id="PF18403">
    <property type="entry name" value="Thioredoxin_15"/>
    <property type="match status" value="1"/>
</dbReference>
<dbReference type="EMBL" id="LSBJ02000004">
    <property type="protein sequence ID" value="OAQ66689.1"/>
    <property type="molecule type" value="Genomic_DNA"/>
</dbReference>
<evidence type="ECO:0000256" key="3">
    <source>
        <dbReference type="ARBA" id="ARBA00004922"/>
    </source>
</evidence>
<dbReference type="InterPro" id="IPR040694">
    <property type="entry name" value="UGGT_TRXL_2"/>
</dbReference>
<keyword evidence="17" id="KW-1185">Reference proteome</keyword>
<evidence type="ECO:0000256" key="8">
    <source>
        <dbReference type="ARBA" id="ARBA00023180"/>
    </source>
</evidence>
<dbReference type="OrthoDB" id="27683at2759"/>
<dbReference type="InterPro" id="IPR040693">
    <property type="entry name" value="UGGT_TRXL_1"/>
</dbReference>
<dbReference type="GO" id="GO:0018279">
    <property type="term" value="P:protein N-linked glycosylation via asparagine"/>
    <property type="evidence" value="ECO:0007669"/>
    <property type="project" value="TreeGrafter"/>
</dbReference>
<dbReference type="GO" id="GO:0005788">
    <property type="term" value="C:endoplasmic reticulum lumen"/>
    <property type="evidence" value="ECO:0007669"/>
    <property type="project" value="UniProtKB-SubCell"/>
</dbReference>
<dbReference type="InterPro" id="IPR040497">
    <property type="entry name" value="Glyco_transf_24"/>
</dbReference>
<feature type="signal peptide" evidence="10">
    <location>
        <begin position="1"/>
        <end position="23"/>
    </location>
</feature>
<feature type="domain" description="UGGT thioredoxin-like" evidence="12">
    <location>
        <begin position="261"/>
        <end position="390"/>
    </location>
</feature>
<dbReference type="UniPathway" id="UPA00378"/>
<dbReference type="Pfam" id="PF18401">
    <property type="entry name" value="Thioredoxin_13"/>
    <property type="match status" value="1"/>
</dbReference>
<dbReference type="InterPro" id="IPR029044">
    <property type="entry name" value="Nucleotide-diphossugar_trans"/>
</dbReference>
<evidence type="ECO:0000256" key="9">
    <source>
        <dbReference type="SAM" id="MobiDB-lite"/>
    </source>
</evidence>
<evidence type="ECO:0000313" key="16">
    <source>
        <dbReference type="EMBL" id="OAQ66689.1"/>
    </source>
</evidence>
<sequence length="1470" mass="164831">MRLLPPISWLSLACLVLTPQVLAVPAVKVGMKAAFDTAPETAAGENESSYFPLLDRIGNGYFATATSDSELFRRFLEVLHHDGHITDPDALSTFKLALSLRSAAPRIESHYQHYTTAIEPLEGLQECDMWVLVNGKQYCTPDLDEAVANQLLSAAVKSLPFDRALGRGTTAVLYADPTSEGFPDYHRTLSKAARVSNLTYHLRYRRSKSHIGRPLPISGYGVELALKKTDYIVIDDRRSSQSIEQKSLEQEEILDGKENMSDLTALSKSELASIGMKAASFIQKSNEPFDTLVKFTQDFPKFASSISSHNVSHTFTEEYKHNQAQMVRGGINFLWMNGAQLIERQIQPFTLVNMLRRERRLVDGIRGLGFDGNQAVRLLGHEAVSAANENSEPLRYDWTDRLEAGQVILWLNDLENDDRYSSYPKTLSSLLQRTFPGQIPPIGRNIFNLIIPADLSNIEDLKFIAEVHSILDRGIPIRFGLVPLQSSHEAKIQAKIAYFLAKSYGLECVSSYVTGLTKAQPNGANPESLLSAVTANYPLLPEGEDMTLSTILETNEFTEKLSMAKRWSNRLKADTAVRPLFINGAAVHRDQNWMQSISLTVGADLQTVQKGVYHGALDDHTWIPGIFIDGAATRRNIYISGKDEKTLRMLNIAKIYDESAAQLDALPVIESSTESTKASWAVVTVLTDTSSNAGLGFFLSALEFRRNNPGVRLDFVNTQSNVRLSSQINAALKANQAKLKDIKTIQELKTLMQEATNYTANDDYEELLSKVLAVSKTGIGSQGLIMNGRVIGPIAPTTPFDSEDFEQLLVYEQNRRIFPVYAAVADLGLSEKLSTAMTAAKLTSIIALSTISDLPEGIFESAPAIRSNIYDSWNANHTVIQTGNPKTASVHIVGLLDPVSEKAQRWAHILKMAAELDGVYIRLFLNPREHVEELPVKRFFRYIVESTPKFDETGSVKAPTATFEGLPSDVLMTVGMDLPPAWLVAPKLSVHDLDNIQLSSVESDVEATYELQHILIEGHSRENEGSAPRGAQLVLGTENNPALTDTIVMANLGFFQFKANPGVYNIHLKPGRSADIYTIESIGANGWDAVPGDEGTELALMDFQGTTLYPRLKRRPNMENQDVLLDTSSQTEGSIVSKGLKLAEGLFGGGRNKPTISPRHAEINIFSVASGHLYERMLNIMMVSVMRNTKHTVKFWFIEQFLSPSFKEFIPHLAKEYGFEYEMVTYKWPHWLRQQKEKQREIWGYKILFLDVLFPLSLDKVIFVDADQIVRTDMMDLVNLDLNGAPYGFTPMCDSRTEMDGFRFWKQGYWANYLRGKPYHISALYVVDLRRFREMAAGDRLRQQYHALSADPASLSNLDQDLPNHMQFQIPIHSLPQDWLWCETWCSDDDFAKARTIDLCNNPQTKEPKLDRAKRQVPEWMVYDEEIAALDLRRKHREFGQSKEQKVEKETERTNSGDDVAESGHSRDEL</sequence>
<dbReference type="Gene3D" id="3.90.550.10">
    <property type="entry name" value="Spore Coat Polysaccharide Biosynthesis Protein SpsA, Chain A"/>
    <property type="match status" value="1"/>
</dbReference>
<dbReference type="RefSeq" id="XP_018143776.1">
    <property type="nucleotide sequence ID" value="XM_018286961.1"/>
</dbReference>
<comment type="pathway">
    <text evidence="3">Protein modification; protein glycosylation.</text>
</comment>
<keyword evidence="5" id="KW-0808">Transferase</keyword>
<evidence type="ECO:0000313" key="17">
    <source>
        <dbReference type="Proteomes" id="UP000078397"/>
    </source>
</evidence>
<name>A0A179FNV7_METCM</name>
<dbReference type="Proteomes" id="UP000078397">
    <property type="component" value="Unassembled WGS sequence"/>
</dbReference>
<reference evidence="16 17" key="1">
    <citation type="journal article" date="2016" name="PLoS Pathog.">
        <title>Biosynthesis of antibiotic leucinostatins in bio-control fungus Purpureocillium lilacinum and their inhibition on phytophthora revealed by genome mining.</title>
        <authorList>
            <person name="Wang G."/>
            <person name="Liu Z."/>
            <person name="Lin R."/>
            <person name="Li E."/>
            <person name="Mao Z."/>
            <person name="Ling J."/>
            <person name="Yang Y."/>
            <person name="Yin W.B."/>
            <person name="Xie B."/>
        </authorList>
    </citation>
    <scope>NUCLEOTIDE SEQUENCE [LARGE SCALE GENOMIC DNA]</scope>
    <source>
        <strain evidence="16">170</strain>
    </source>
</reference>